<evidence type="ECO:0000259" key="5">
    <source>
        <dbReference type="Pfam" id="PF04542"/>
    </source>
</evidence>
<keyword evidence="4" id="KW-0804">Transcription</keyword>
<dbReference type="GO" id="GO:0016987">
    <property type="term" value="F:sigma factor activity"/>
    <property type="evidence" value="ECO:0007669"/>
    <property type="project" value="UniProtKB-KW"/>
</dbReference>
<dbReference type="Gene3D" id="1.10.10.10">
    <property type="entry name" value="Winged helix-like DNA-binding domain superfamily/Winged helix DNA-binding domain"/>
    <property type="match status" value="1"/>
</dbReference>
<dbReference type="InterPro" id="IPR013249">
    <property type="entry name" value="RNA_pol_sigma70_r4_t2"/>
</dbReference>
<proteinExistence type="inferred from homology"/>
<protein>
    <submittedName>
        <fullName evidence="7">RNA polymerase sigma-70 factor (ECF subfamily)</fullName>
    </submittedName>
</protein>
<dbReference type="Gene3D" id="1.10.1740.10">
    <property type="match status" value="1"/>
</dbReference>
<dbReference type="GO" id="GO:0003677">
    <property type="term" value="F:DNA binding"/>
    <property type="evidence" value="ECO:0007669"/>
    <property type="project" value="InterPro"/>
</dbReference>
<keyword evidence="3" id="KW-0731">Sigma factor</keyword>
<organism evidence="7 8">
    <name type="scientific">Chitinophaga polysaccharea</name>
    <dbReference type="NCBI Taxonomy" id="1293035"/>
    <lineage>
        <taxon>Bacteria</taxon>
        <taxon>Pseudomonadati</taxon>
        <taxon>Bacteroidota</taxon>
        <taxon>Chitinophagia</taxon>
        <taxon>Chitinophagales</taxon>
        <taxon>Chitinophagaceae</taxon>
        <taxon>Chitinophaga</taxon>
    </lineage>
</organism>
<accession>A0A561PPD1</accession>
<evidence type="ECO:0000313" key="8">
    <source>
        <dbReference type="Proteomes" id="UP000320811"/>
    </source>
</evidence>
<dbReference type="OrthoDB" id="659361at2"/>
<dbReference type="InterPro" id="IPR014327">
    <property type="entry name" value="RNA_pol_sigma70_bacteroid"/>
</dbReference>
<dbReference type="Pfam" id="PF08281">
    <property type="entry name" value="Sigma70_r4_2"/>
    <property type="match status" value="1"/>
</dbReference>
<evidence type="ECO:0000256" key="3">
    <source>
        <dbReference type="ARBA" id="ARBA00023082"/>
    </source>
</evidence>
<dbReference type="InterPro" id="IPR007627">
    <property type="entry name" value="RNA_pol_sigma70_r2"/>
</dbReference>
<dbReference type="RefSeq" id="WP_145671140.1">
    <property type="nucleotide sequence ID" value="NZ_VIWO01000005.1"/>
</dbReference>
<dbReference type="SUPFAM" id="SSF88946">
    <property type="entry name" value="Sigma2 domain of RNA polymerase sigma factors"/>
    <property type="match status" value="1"/>
</dbReference>
<evidence type="ECO:0000256" key="1">
    <source>
        <dbReference type="ARBA" id="ARBA00010641"/>
    </source>
</evidence>
<dbReference type="NCBIfam" id="TIGR02937">
    <property type="entry name" value="sigma70-ECF"/>
    <property type="match status" value="1"/>
</dbReference>
<gene>
    <name evidence="7" type="ORF">FHW36_105410</name>
</gene>
<dbReference type="Proteomes" id="UP000320811">
    <property type="component" value="Unassembled WGS sequence"/>
</dbReference>
<dbReference type="EMBL" id="VIWO01000005">
    <property type="protein sequence ID" value="TWF39969.1"/>
    <property type="molecule type" value="Genomic_DNA"/>
</dbReference>
<dbReference type="AlphaFoldDB" id="A0A561PPD1"/>
<comment type="similarity">
    <text evidence="1">Belongs to the sigma-70 factor family. ECF subfamily.</text>
</comment>
<keyword evidence="2" id="KW-0805">Transcription regulation</keyword>
<dbReference type="InterPro" id="IPR039425">
    <property type="entry name" value="RNA_pol_sigma-70-like"/>
</dbReference>
<name>A0A561PPD1_9BACT</name>
<evidence type="ECO:0000256" key="2">
    <source>
        <dbReference type="ARBA" id="ARBA00023015"/>
    </source>
</evidence>
<dbReference type="SUPFAM" id="SSF88659">
    <property type="entry name" value="Sigma3 and sigma4 domains of RNA polymerase sigma factors"/>
    <property type="match status" value="1"/>
</dbReference>
<comment type="caution">
    <text evidence="7">The sequence shown here is derived from an EMBL/GenBank/DDBJ whole genome shotgun (WGS) entry which is preliminary data.</text>
</comment>
<evidence type="ECO:0000313" key="7">
    <source>
        <dbReference type="EMBL" id="TWF39969.1"/>
    </source>
</evidence>
<evidence type="ECO:0000256" key="4">
    <source>
        <dbReference type="ARBA" id="ARBA00023163"/>
    </source>
</evidence>
<evidence type="ECO:0000259" key="6">
    <source>
        <dbReference type="Pfam" id="PF08281"/>
    </source>
</evidence>
<dbReference type="Pfam" id="PF04542">
    <property type="entry name" value="Sigma70_r2"/>
    <property type="match status" value="1"/>
</dbReference>
<reference evidence="7 8" key="1">
    <citation type="submission" date="2019-06" db="EMBL/GenBank/DDBJ databases">
        <title>Sorghum-associated microbial communities from plants grown in Nebraska, USA.</title>
        <authorList>
            <person name="Schachtman D."/>
        </authorList>
    </citation>
    <scope>NUCLEOTIDE SEQUENCE [LARGE SCALE GENOMIC DNA]</scope>
    <source>
        <strain evidence="7 8">1209</strain>
    </source>
</reference>
<dbReference type="NCBIfam" id="TIGR02985">
    <property type="entry name" value="Sig70_bacteroi1"/>
    <property type="match status" value="1"/>
</dbReference>
<sequence length="172" mass="20083">MSTDDLYKQFQLVFEQYYNPLCKYASSFIKEKEACEDIVQDVFVKIWENRRDILVVEGVKFYLFTAVRNNCLTHLHRGQRRPVYSLTDMDIEEDTWPVSTEPDEGELVNYKALLGKGIDQLPTKCKEIFLLSRLGNFSNQEVADNLGISIKTVNNQLWKALKFLRNFVKSTL</sequence>
<feature type="domain" description="RNA polymerase sigma factor 70 region 4 type 2" evidence="6">
    <location>
        <begin position="117"/>
        <end position="164"/>
    </location>
</feature>
<dbReference type="CDD" id="cd06171">
    <property type="entry name" value="Sigma70_r4"/>
    <property type="match status" value="1"/>
</dbReference>
<dbReference type="InterPro" id="IPR014284">
    <property type="entry name" value="RNA_pol_sigma-70_dom"/>
</dbReference>
<keyword evidence="8" id="KW-1185">Reference proteome</keyword>
<dbReference type="PANTHER" id="PTHR43133">
    <property type="entry name" value="RNA POLYMERASE ECF-TYPE SIGMA FACTO"/>
    <property type="match status" value="1"/>
</dbReference>
<dbReference type="InterPro" id="IPR013325">
    <property type="entry name" value="RNA_pol_sigma_r2"/>
</dbReference>
<dbReference type="GO" id="GO:0006352">
    <property type="term" value="P:DNA-templated transcription initiation"/>
    <property type="evidence" value="ECO:0007669"/>
    <property type="project" value="InterPro"/>
</dbReference>
<feature type="domain" description="RNA polymerase sigma-70 region 2" evidence="5">
    <location>
        <begin position="14"/>
        <end position="80"/>
    </location>
</feature>
<dbReference type="InterPro" id="IPR013324">
    <property type="entry name" value="RNA_pol_sigma_r3/r4-like"/>
</dbReference>
<dbReference type="PANTHER" id="PTHR43133:SF46">
    <property type="entry name" value="RNA POLYMERASE SIGMA-70 FACTOR ECF SUBFAMILY"/>
    <property type="match status" value="1"/>
</dbReference>
<dbReference type="InterPro" id="IPR036388">
    <property type="entry name" value="WH-like_DNA-bd_sf"/>
</dbReference>